<sequence length="112" mass="12443">MQWELTNERGARRGMIVALQQQFDNPPLRAPSSATLGYRAEPIEPAGKIAGKIPNKLDLGAYRHALYEILLEDHSMGIPETAMSHFKLKKKAQAFTDLLLNNGLCIVNGRSK</sequence>
<evidence type="ECO:0000313" key="2">
    <source>
        <dbReference type="Proteomes" id="UP001066276"/>
    </source>
</evidence>
<dbReference type="AlphaFoldDB" id="A0AAV7PQU1"/>
<dbReference type="EMBL" id="JANPWB010000011">
    <property type="protein sequence ID" value="KAJ1127850.1"/>
    <property type="molecule type" value="Genomic_DNA"/>
</dbReference>
<gene>
    <name evidence="1" type="ORF">NDU88_006243</name>
</gene>
<organism evidence="1 2">
    <name type="scientific">Pleurodeles waltl</name>
    <name type="common">Iberian ribbed newt</name>
    <dbReference type="NCBI Taxonomy" id="8319"/>
    <lineage>
        <taxon>Eukaryota</taxon>
        <taxon>Metazoa</taxon>
        <taxon>Chordata</taxon>
        <taxon>Craniata</taxon>
        <taxon>Vertebrata</taxon>
        <taxon>Euteleostomi</taxon>
        <taxon>Amphibia</taxon>
        <taxon>Batrachia</taxon>
        <taxon>Caudata</taxon>
        <taxon>Salamandroidea</taxon>
        <taxon>Salamandridae</taxon>
        <taxon>Pleurodelinae</taxon>
        <taxon>Pleurodeles</taxon>
    </lineage>
</organism>
<accession>A0AAV7PQU1</accession>
<proteinExistence type="predicted"/>
<protein>
    <submittedName>
        <fullName evidence="1">Uncharacterized protein</fullName>
    </submittedName>
</protein>
<keyword evidence="2" id="KW-1185">Reference proteome</keyword>
<name>A0AAV7PQU1_PLEWA</name>
<dbReference type="Proteomes" id="UP001066276">
    <property type="component" value="Chromosome 7"/>
</dbReference>
<evidence type="ECO:0000313" key="1">
    <source>
        <dbReference type="EMBL" id="KAJ1127850.1"/>
    </source>
</evidence>
<comment type="caution">
    <text evidence="1">The sequence shown here is derived from an EMBL/GenBank/DDBJ whole genome shotgun (WGS) entry which is preliminary data.</text>
</comment>
<reference evidence="1" key="1">
    <citation type="journal article" date="2022" name="bioRxiv">
        <title>Sequencing and chromosome-scale assembly of the giantPleurodeles waltlgenome.</title>
        <authorList>
            <person name="Brown T."/>
            <person name="Elewa A."/>
            <person name="Iarovenko S."/>
            <person name="Subramanian E."/>
            <person name="Araus A.J."/>
            <person name="Petzold A."/>
            <person name="Susuki M."/>
            <person name="Suzuki K.-i.T."/>
            <person name="Hayashi T."/>
            <person name="Toyoda A."/>
            <person name="Oliveira C."/>
            <person name="Osipova E."/>
            <person name="Leigh N.D."/>
            <person name="Simon A."/>
            <person name="Yun M.H."/>
        </authorList>
    </citation>
    <scope>NUCLEOTIDE SEQUENCE</scope>
    <source>
        <strain evidence="1">20211129_DDA</strain>
        <tissue evidence="1">Liver</tissue>
    </source>
</reference>